<keyword evidence="6" id="KW-0233">DNA recombination</keyword>
<evidence type="ECO:0000259" key="10">
    <source>
        <dbReference type="Pfam" id="PF12323"/>
    </source>
</evidence>
<evidence type="ECO:0000256" key="5">
    <source>
        <dbReference type="ARBA" id="ARBA00023125"/>
    </source>
</evidence>
<feature type="domain" description="Cas12f1-like TNB" evidence="9">
    <location>
        <begin position="300"/>
        <end position="336"/>
    </location>
</feature>
<dbReference type="GO" id="GO:0046872">
    <property type="term" value="F:metal ion binding"/>
    <property type="evidence" value="ECO:0007669"/>
    <property type="project" value="UniProtKB-KW"/>
</dbReference>
<reference evidence="11 12" key="1">
    <citation type="submission" date="2016-11" db="EMBL/GenBank/DDBJ databases">
        <authorList>
            <person name="Jaros S."/>
            <person name="Januszkiewicz K."/>
            <person name="Wedrychowicz H."/>
        </authorList>
    </citation>
    <scope>NUCLEOTIDE SEQUENCE [LARGE SCALE GENOMIC DNA]</scope>
    <source>
        <strain evidence="11 12">DSM 8605</strain>
    </source>
</reference>
<keyword evidence="4" id="KW-0862">Zinc</keyword>
<dbReference type="InterPro" id="IPR001959">
    <property type="entry name" value="Transposase"/>
</dbReference>
<evidence type="ECO:0000256" key="1">
    <source>
        <dbReference type="ARBA" id="ARBA00008761"/>
    </source>
</evidence>
<evidence type="ECO:0000256" key="2">
    <source>
        <dbReference type="ARBA" id="ARBA00022578"/>
    </source>
</evidence>
<feature type="non-terminal residue" evidence="11">
    <location>
        <position position="343"/>
    </location>
</feature>
<keyword evidence="5" id="KW-0238">DNA-binding</keyword>
<dbReference type="GO" id="GO:0006310">
    <property type="term" value="P:DNA recombination"/>
    <property type="evidence" value="ECO:0007669"/>
    <property type="project" value="UniProtKB-KW"/>
</dbReference>
<feature type="coiled-coil region" evidence="7">
    <location>
        <begin position="197"/>
        <end position="257"/>
    </location>
</feature>
<dbReference type="Pfam" id="PF12323">
    <property type="entry name" value="HTH_OrfB_IS605"/>
    <property type="match status" value="1"/>
</dbReference>
<dbReference type="OrthoDB" id="1551477at2"/>
<dbReference type="AlphaFoldDB" id="A0A1M5WSR3"/>
<protein>
    <submittedName>
        <fullName evidence="11">Putative transposase</fullName>
    </submittedName>
</protein>
<dbReference type="RefSeq" id="WP_073339380.1">
    <property type="nucleotide sequence ID" value="NZ_FQXM01000020.1"/>
</dbReference>
<feature type="domain" description="Probable transposase IS891/IS1136/IS1341" evidence="8">
    <location>
        <begin position="168"/>
        <end position="287"/>
    </location>
</feature>
<feature type="domain" description="Transposase putative helix-turn-helix" evidence="10">
    <location>
        <begin position="1"/>
        <end position="46"/>
    </location>
</feature>
<dbReference type="EMBL" id="FQXM01000020">
    <property type="protein sequence ID" value="SHH90518.1"/>
    <property type="molecule type" value="Genomic_DNA"/>
</dbReference>
<evidence type="ECO:0000259" key="9">
    <source>
        <dbReference type="Pfam" id="PF07282"/>
    </source>
</evidence>
<dbReference type="NCBIfam" id="NF040570">
    <property type="entry name" value="guided_TnpB"/>
    <property type="match status" value="1"/>
</dbReference>
<keyword evidence="3" id="KW-0479">Metal-binding</keyword>
<dbReference type="Pfam" id="PF01385">
    <property type="entry name" value="OrfB_IS605"/>
    <property type="match status" value="1"/>
</dbReference>
<dbReference type="InterPro" id="IPR010095">
    <property type="entry name" value="Cas12f1-like_TNB"/>
</dbReference>
<evidence type="ECO:0000256" key="6">
    <source>
        <dbReference type="ARBA" id="ARBA00023172"/>
    </source>
</evidence>
<comment type="similarity">
    <text evidence="1">In the C-terminal section; belongs to the transposase 35 family.</text>
</comment>
<dbReference type="GO" id="GO:0032196">
    <property type="term" value="P:transposition"/>
    <property type="evidence" value="ECO:0007669"/>
    <property type="project" value="UniProtKB-KW"/>
</dbReference>
<dbReference type="Proteomes" id="UP000184447">
    <property type="component" value="Unassembled WGS sequence"/>
</dbReference>
<gene>
    <name evidence="11" type="ORF">SAMN02745207_03084</name>
</gene>
<evidence type="ECO:0000256" key="4">
    <source>
        <dbReference type="ARBA" id="ARBA00022833"/>
    </source>
</evidence>
<dbReference type="STRING" id="1121316.SAMN02745207_03084"/>
<evidence type="ECO:0000259" key="8">
    <source>
        <dbReference type="Pfam" id="PF01385"/>
    </source>
</evidence>
<keyword evidence="12" id="KW-1185">Reference proteome</keyword>
<accession>A0A1M5WSR3</accession>
<keyword evidence="2" id="KW-0815">Transposition</keyword>
<keyword evidence="7" id="KW-0175">Coiled coil</keyword>
<evidence type="ECO:0000256" key="3">
    <source>
        <dbReference type="ARBA" id="ARBA00022723"/>
    </source>
</evidence>
<evidence type="ECO:0000313" key="11">
    <source>
        <dbReference type="EMBL" id="SHH90518.1"/>
    </source>
</evidence>
<proteinExistence type="inferred from homology"/>
<evidence type="ECO:0000256" key="7">
    <source>
        <dbReference type="SAM" id="Coils"/>
    </source>
</evidence>
<evidence type="ECO:0000313" key="12">
    <source>
        <dbReference type="Proteomes" id="UP000184447"/>
    </source>
</evidence>
<dbReference type="NCBIfam" id="TIGR01766">
    <property type="entry name" value="IS200/IS605 family accessory protein TnpB-like domain"/>
    <property type="match status" value="1"/>
</dbReference>
<name>A0A1M5WSR3_9CLOT</name>
<dbReference type="GO" id="GO:0003677">
    <property type="term" value="F:DNA binding"/>
    <property type="evidence" value="ECO:0007669"/>
    <property type="project" value="UniProtKB-KW"/>
</dbReference>
<organism evidence="11 12">
    <name type="scientific">Clostridium grantii DSM 8605</name>
    <dbReference type="NCBI Taxonomy" id="1121316"/>
    <lineage>
        <taxon>Bacteria</taxon>
        <taxon>Bacillati</taxon>
        <taxon>Bacillota</taxon>
        <taxon>Clostridia</taxon>
        <taxon>Eubacteriales</taxon>
        <taxon>Clostridiaceae</taxon>
        <taxon>Clostridium</taxon>
    </lineage>
</organism>
<dbReference type="InterPro" id="IPR021027">
    <property type="entry name" value="Transposase_put_HTH"/>
</dbReference>
<sequence>MILGKKVRLYPTKDQEQKLWQSVGTARFIYNWTLANQEENYKNGGKFISDGDLRKELTILKKTQFNWLNEVSNNVAKQAVKDGCEAYKKFFKGLADRPRFKSRRKSKPSFYNDTAKIKVKESLVLIEKVGWITIKKSSIPMNCKYTNPRISFDGKYWFISVGIEKEKPIVELTNESIGIDVGIKDLAICSNGMIFKNINKKRVVKQLEKRLRRLQRRVSSKYLKNKEGSKFVKTSNIIKIEKQIKLLHRRLANIRSNHSHQATNMIVKTKPSRVVMEILNIKGMMKNKHLSKAIAQQCLYEFKRQIQYKCEFNGIEFIEADTWYPSSKTCSECGHIKANLSLS</sequence>
<dbReference type="Pfam" id="PF07282">
    <property type="entry name" value="Cas12f1-like_TNB"/>
    <property type="match status" value="1"/>
</dbReference>